<evidence type="ECO:0000256" key="2">
    <source>
        <dbReference type="ARBA" id="ARBA00022475"/>
    </source>
</evidence>
<dbReference type="Pfam" id="PF00005">
    <property type="entry name" value="ABC_tran"/>
    <property type="match status" value="1"/>
</dbReference>
<comment type="caution">
    <text evidence="9">The sequence shown here is derived from an EMBL/GenBank/DDBJ whole genome shotgun (WGS) entry which is preliminary data.</text>
</comment>
<evidence type="ECO:0000256" key="6">
    <source>
        <dbReference type="ARBA" id="ARBA00022967"/>
    </source>
</evidence>
<proteinExistence type="predicted"/>
<protein>
    <submittedName>
        <fullName evidence="9">Iron(III) transport system ATP-binding protein</fullName>
    </submittedName>
</protein>
<dbReference type="GO" id="GO:0015697">
    <property type="term" value="P:quaternary ammonium group transport"/>
    <property type="evidence" value="ECO:0007669"/>
    <property type="project" value="UniProtKB-ARBA"/>
</dbReference>
<keyword evidence="2" id="KW-1003">Cell membrane</keyword>
<evidence type="ECO:0000256" key="1">
    <source>
        <dbReference type="ARBA" id="ARBA00022448"/>
    </source>
</evidence>
<dbReference type="InterPro" id="IPR017666">
    <property type="entry name" value="AminoethylPonate_ABC_PhnT2"/>
</dbReference>
<feature type="domain" description="ABC transporter" evidence="8">
    <location>
        <begin position="28"/>
        <end position="258"/>
    </location>
</feature>
<evidence type="ECO:0000256" key="4">
    <source>
        <dbReference type="ARBA" id="ARBA00022741"/>
    </source>
</evidence>
<keyword evidence="5 9" id="KW-0067">ATP-binding</keyword>
<dbReference type="FunFam" id="3.40.50.300:FF:000425">
    <property type="entry name" value="Probable ABC transporter, ATP-binding subunit"/>
    <property type="match status" value="1"/>
</dbReference>
<dbReference type="GO" id="GO:0016887">
    <property type="term" value="F:ATP hydrolysis activity"/>
    <property type="evidence" value="ECO:0007669"/>
    <property type="project" value="InterPro"/>
</dbReference>
<evidence type="ECO:0000256" key="3">
    <source>
        <dbReference type="ARBA" id="ARBA00022519"/>
    </source>
</evidence>
<keyword evidence="10" id="KW-1185">Reference proteome</keyword>
<dbReference type="SUPFAM" id="SSF50331">
    <property type="entry name" value="MOP-like"/>
    <property type="match status" value="1"/>
</dbReference>
<dbReference type="PANTHER" id="PTHR42781:SF5">
    <property type="entry name" value="PUTRESCINE TRANSPORT ATP-BINDING PROTEIN POTG"/>
    <property type="match status" value="1"/>
</dbReference>
<dbReference type="PANTHER" id="PTHR42781">
    <property type="entry name" value="SPERMIDINE/PUTRESCINE IMPORT ATP-BINDING PROTEIN POTA"/>
    <property type="match status" value="1"/>
</dbReference>
<keyword evidence="4" id="KW-0547">Nucleotide-binding</keyword>
<keyword evidence="7" id="KW-0472">Membrane</keyword>
<dbReference type="PROSITE" id="PS00211">
    <property type="entry name" value="ABC_TRANSPORTER_1"/>
    <property type="match status" value="1"/>
</dbReference>
<dbReference type="Gene3D" id="3.40.50.300">
    <property type="entry name" value="P-loop containing nucleotide triphosphate hydrolases"/>
    <property type="match status" value="1"/>
</dbReference>
<dbReference type="PROSITE" id="PS50893">
    <property type="entry name" value="ABC_TRANSPORTER_2"/>
    <property type="match status" value="1"/>
</dbReference>
<dbReference type="InterPro" id="IPR003593">
    <property type="entry name" value="AAA+_ATPase"/>
</dbReference>
<evidence type="ECO:0000313" key="9">
    <source>
        <dbReference type="EMBL" id="MBB6562065.1"/>
    </source>
</evidence>
<dbReference type="InterPro" id="IPR027417">
    <property type="entry name" value="P-loop_NTPase"/>
</dbReference>
<dbReference type="RefSeq" id="WP_260420352.1">
    <property type="nucleotide sequence ID" value="NZ_JACHLK010000011.1"/>
</dbReference>
<dbReference type="InterPro" id="IPR003439">
    <property type="entry name" value="ABC_transporter-like_ATP-bd"/>
</dbReference>
<accession>A0A7X0UBY9</accession>
<keyword evidence="3" id="KW-0997">Cell inner membrane</keyword>
<evidence type="ECO:0000259" key="8">
    <source>
        <dbReference type="PROSITE" id="PS50893"/>
    </source>
</evidence>
<evidence type="ECO:0000256" key="5">
    <source>
        <dbReference type="ARBA" id="ARBA00022840"/>
    </source>
</evidence>
<evidence type="ECO:0000313" key="10">
    <source>
        <dbReference type="Proteomes" id="UP000575083"/>
    </source>
</evidence>
<sequence length="391" mass="42299">MFAPREAYGANGLDLPPAKAAVRNDTYLELHGVHKRYGGFTALESIDLAIARGEFVCFLGPSGCGKTTLLRIIAGLETQTAGRIHQAGRDISVLPPAGRDYGIVFQSYALFPNLSIADNVAYGLVNRRQPRAQIAARVQELLALVGLPGSGAKYPEQMSGGQQQRVALARALATSPGLLLLDEPLSALDAIVRVHLRNEIRALQRELGVTTVMVTHDQEEALSVADRIVVMNHGVIEQVGTPAQVYREPASPFVARFIGKVNRLQAVAEGDHWFRCGDKRLQCAPGAGADFRAGRPVELYLRPEDRVVGALPDDTPGLCTGRVLRTEFLGGNCLVEVDVDGLPGQPLQLQYSLNQMDEFGVREGAQLRFALRMDRLRVFAAQSEASEGEGA</sequence>
<keyword evidence="6" id="KW-1278">Translocase</keyword>
<dbReference type="InterPro" id="IPR008995">
    <property type="entry name" value="Mo/tungstate-bd_C_term_dom"/>
</dbReference>
<keyword evidence="1" id="KW-0813">Transport</keyword>
<name>A0A7X0UBY9_9BURK</name>
<gene>
    <name evidence="9" type="ORF">HNP48_004774</name>
</gene>
<dbReference type="NCBIfam" id="TIGR03265">
    <property type="entry name" value="PhnT2"/>
    <property type="match status" value="1"/>
</dbReference>
<dbReference type="InterPro" id="IPR017871">
    <property type="entry name" value="ABC_transporter-like_CS"/>
</dbReference>
<dbReference type="EMBL" id="JACHLK010000011">
    <property type="protein sequence ID" value="MBB6562065.1"/>
    <property type="molecule type" value="Genomic_DNA"/>
</dbReference>
<dbReference type="SUPFAM" id="SSF52540">
    <property type="entry name" value="P-loop containing nucleoside triphosphate hydrolases"/>
    <property type="match status" value="1"/>
</dbReference>
<dbReference type="Proteomes" id="UP000575083">
    <property type="component" value="Unassembled WGS sequence"/>
</dbReference>
<dbReference type="GO" id="GO:0005524">
    <property type="term" value="F:ATP binding"/>
    <property type="evidence" value="ECO:0007669"/>
    <property type="project" value="UniProtKB-KW"/>
</dbReference>
<dbReference type="InterPro" id="IPR050093">
    <property type="entry name" value="ABC_SmlMolc_Importer"/>
</dbReference>
<evidence type="ECO:0000256" key="7">
    <source>
        <dbReference type="ARBA" id="ARBA00023136"/>
    </source>
</evidence>
<dbReference type="AlphaFoldDB" id="A0A7X0UBY9"/>
<dbReference type="SMART" id="SM00382">
    <property type="entry name" value="AAA"/>
    <property type="match status" value="1"/>
</dbReference>
<reference evidence="9 10" key="1">
    <citation type="submission" date="2020-08" db="EMBL/GenBank/DDBJ databases">
        <title>Functional genomics of gut bacteria from endangered species of beetles.</title>
        <authorList>
            <person name="Carlos-Shanley C."/>
        </authorList>
    </citation>
    <scope>NUCLEOTIDE SEQUENCE [LARGE SCALE GENOMIC DNA]</scope>
    <source>
        <strain evidence="9 10">S00198</strain>
    </source>
</reference>
<organism evidence="9 10">
    <name type="scientific">Acidovorax soli</name>
    <dbReference type="NCBI Taxonomy" id="592050"/>
    <lineage>
        <taxon>Bacteria</taxon>
        <taxon>Pseudomonadati</taxon>
        <taxon>Pseudomonadota</taxon>
        <taxon>Betaproteobacteria</taxon>
        <taxon>Burkholderiales</taxon>
        <taxon>Comamonadaceae</taxon>
        <taxon>Acidovorax</taxon>
    </lineage>
</organism>